<dbReference type="SUPFAM" id="SSF56300">
    <property type="entry name" value="Metallo-dependent phosphatases"/>
    <property type="match status" value="1"/>
</dbReference>
<dbReference type="InterPro" id="IPR029052">
    <property type="entry name" value="Metallo-depent_PP-like"/>
</dbReference>
<dbReference type="PANTHER" id="PTHR37031">
    <property type="entry name" value="METALLOPHOSPHATASE BINDING DOMAIN PROTEIN"/>
    <property type="match status" value="1"/>
</dbReference>
<feature type="domain" description="DUF7800" evidence="2">
    <location>
        <begin position="6"/>
        <end position="94"/>
    </location>
</feature>
<dbReference type="CDD" id="cd07389">
    <property type="entry name" value="MPP_PhoD"/>
    <property type="match status" value="1"/>
</dbReference>
<reference evidence="4" key="1">
    <citation type="journal article" date="2019" name="Int. J. Syst. Evol. Microbiol.">
        <title>The Global Catalogue of Microorganisms (GCM) 10K type strain sequencing project: providing services to taxonomists for standard genome sequencing and annotation.</title>
        <authorList>
            <consortium name="The Broad Institute Genomics Platform"/>
            <consortium name="The Broad Institute Genome Sequencing Center for Infectious Disease"/>
            <person name="Wu L."/>
            <person name="Ma J."/>
        </authorList>
    </citation>
    <scope>NUCLEOTIDE SEQUENCE [LARGE SCALE GENOMIC DNA]</scope>
    <source>
        <strain evidence="4">CGMCC 4.7093</strain>
    </source>
</reference>
<dbReference type="Pfam" id="PF09423">
    <property type="entry name" value="PhoD"/>
    <property type="match status" value="1"/>
</dbReference>
<gene>
    <name evidence="3" type="ORF">ACFPBZ_23245</name>
</gene>
<dbReference type="InterPro" id="IPR018946">
    <property type="entry name" value="PhoD-like_MPP"/>
</dbReference>
<evidence type="ECO:0000313" key="3">
    <source>
        <dbReference type="EMBL" id="MFC5065150.1"/>
    </source>
</evidence>
<dbReference type="InterPro" id="IPR038607">
    <property type="entry name" value="PhoD-like_sf"/>
</dbReference>
<dbReference type="PANTHER" id="PTHR37031:SF2">
    <property type="entry name" value="PHOD-LIKE PHOSPHATASE METALLOPHOSPHATASE DOMAIN-CONTAINING PROTEIN"/>
    <property type="match status" value="1"/>
</dbReference>
<name>A0ABV9YQH9_9PSEU</name>
<evidence type="ECO:0000259" key="2">
    <source>
        <dbReference type="Pfam" id="PF25077"/>
    </source>
</evidence>
<dbReference type="EC" id="3.1.3.1" evidence="3"/>
<protein>
    <submittedName>
        <fullName evidence="3">Alkaline phosphatase D family protein</fullName>
        <ecNumber evidence="3">3.1.3.1</ecNumber>
    </submittedName>
</protein>
<accession>A0ABV9YQH9</accession>
<evidence type="ECO:0000259" key="1">
    <source>
        <dbReference type="Pfam" id="PF09423"/>
    </source>
</evidence>
<feature type="domain" description="PhoD-like phosphatase metallophosphatase" evidence="1">
    <location>
        <begin position="157"/>
        <end position="483"/>
    </location>
</feature>
<dbReference type="Gene3D" id="3.60.21.70">
    <property type="entry name" value="PhoD-like phosphatase"/>
    <property type="match status" value="1"/>
</dbReference>
<dbReference type="EMBL" id="JBHSIV010000031">
    <property type="protein sequence ID" value="MFC5065150.1"/>
    <property type="molecule type" value="Genomic_DNA"/>
</dbReference>
<keyword evidence="4" id="KW-1185">Reference proteome</keyword>
<evidence type="ECO:0000313" key="4">
    <source>
        <dbReference type="Proteomes" id="UP001595947"/>
    </source>
</evidence>
<dbReference type="RefSeq" id="WP_378038486.1">
    <property type="nucleotide sequence ID" value="NZ_JBHSIV010000031.1"/>
</dbReference>
<dbReference type="GO" id="GO:0004035">
    <property type="term" value="F:alkaline phosphatase activity"/>
    <property type="evidence" value="ECO:0007669"/>
    <property type="project" value="UniProtKB-EC"/>
</dbReference>
<dbReference type="Pfam" id="PF25077">
    <property type="entry name" value="DUF7800"/>
    <property type="match status" value="1"/>
</dbReference>
<dbReference type="InterPro" id="IPR056702">
    <property type="entry name" value="DUF7800"/>
</dbReference>
<comment type="caution">
    <text evidence="3">The sequence shown here is derived from an EMBL/GenBank/DDBJ whole genome shotgun (WGS) entry which is preliminary data.</text>
</comment>
<proteinExistence type="predicted"/>
<organism evidence="3 4">
    <name type="scientific">Actinomycetospora atypica</name>
    <dbReference type="NCBI Taxonomy" id="1290095"/>
    <lineage>
        <taxon>Bacteria</taxon>
        <taxon>Bacillati</taxon>
        <taxon>Actinomycetota</taxon>
        <taxon>Actinomycetes</taxon>
        <taxon>Pseudonocardiales</taxon>
        <taxon>Pseudonocardiaceae</taxon>
        <taxon>Actinomycetospora</taxon>
    </lineage>
</organism>
<dbReference type="Proteomes" id="UP001595947">
    <property type="component" value="Unassembled WGS sequence"/>
</dbReference>
<keyword evidence="3" id="KW-0378">Hydrolase</keyword>
<sequence length="564" mass="63162">MTPVPALALGPMLRHVGSTTATLWMETSRPGTVEILGRSGDAAEPSSTIGTATTFTVCGQHYALVVVRDLEPGSSRTYEVTLDGTRVWPLSGFPDSRIRTRSTTGDPTERVQRIIFGSCRYPPTGDPEMEASYGVDALDAYAARALNRLRGAEDPEAAAAELPDSICLLGDQVYADDTTPRTQQWIREHRGRTDDDGPGVEEILDYPEYAHLYSETWSDPEIRWLLSTAPVAMIFDDHDIRDDWNTSQAWRDEMAKQEWWHQRVRAGLASYWVYQHLGNLDPDSLADDALYRKVIESQDDVFGLLEEHAGRADAAVGRPEGVRWSYRWDIGRTRLLMVDSRCGRVLNDDERLMINDETFSWIEAQAADDPEHVDHLLLGSSIPWLMPPAVSQVQSMNERSAARGSRSAEWVRQAADLEHWPAFRASFDRLARLIERTAASSSAPATISVLSGDVHHCYAAAAEFPNPTRSRVYQLTCSPVRNGVPWFMEYVFAAGWTRTMTRALRRIGRRWGVPPEPVEWEAVGGPYFGNAIATLEVHGRSARVRFERSTRHGDLEPISVLPLT</sequence>